<evidence type="ECO:0000313" key="1">
    <source>
        <dbReference type="EMBL" id="KYM97526.1"/>
    </source>
</evidence>
<organism evidence="1 2">
    <name type="scientific">Cyphomyrmex costatus</name>
    <dbReference type="NCBI Taxonomy" id="456900"/>
    <lineage>
        <taxon>Eukaryota</taxon>
        <taxon>Metazoa</taxon>
        <taxon>Ecdysozoa</taxon>
        <taxon>Arthropoda</taxon>
        <taxon>Hexapoda</taxon>
        <taxon>Insecta</taxon>
        <taxon>Pterygota</taxon>
        <taxon>Neoptera</taxon>
        <taxon>Endopterygota</taxon>
        <taxon>Hymenoptera</taxon>
        <taxon>Apocrita</taxon>
        <taxon>Aculeata</taxon>
        <taxon>Formicoidea</taxon>
        <taxon>Formicidae</taxon>
        <taxon>Myrmicinae</taxon>
        <taxon>Cyphomyrmex</taxon>
    </lineage>
</organism>
<reference evidence="1 2" key="1">
    <citation type="submission" date="2016-03" db="EMBL/GenBank/DDBJ databases">
        <title>Cyphomyrmex costatus WGS genome.</title>
        <authorList>
            <person name="Nygaard S."/>
            <person name="Hu H."/>
            <person name="Boomsma J."/>
            <person name="Zhang G."/>
        </authorList>
    </citation>
    <scope>NUCLEOTIDE SEQUENCE [LARGE SCALE GENOMIC DNA]</scope>
    <source>
        <strain evidence="1">MS0001</strain>
        <tissue evidence="1">Whole body</tissue>
    </source>
</reference>
<dbReference type="EMBL" id="KQ978068">
    <property type="protein sequence ID" value="KYM97526.1"/>
    <property type="molecule type" value="Genomic_DNA"/>
</dbReference>
<dbReference type="AlphaFoldDB" id="A0A195CBE6"/>
<gene>
    <name evidence="1" type="ORF">ALC62_11820</name>
</gene>
<accession>A0A195CBE6</accession>
<name>A0A195CBE6_9HYME</name>
<proteinExistence type="predicted"/>
<sequence>MSAQSDKNVRWSRHGPPAVHQFCPWGTRGSPLSLSISMSISLIHWIGDLMSYDCNTENNEVLRYER</sequence>
<evidence type="ECO:0000313" key="2">
    <source>
        <dbReference type="Proteomes" id="UP000078542"/>
    </source>
</evidence>
<dbReference type="Proteomes" id="UP000078542">
    <property type="component" value="Unassembled WGS sequence"/>
</dbReference>
<protein>
    <submittedName>
        <fullName evidence="1">Uncharacterized protein</fullName>
    </submittedName>
</protein>
<keyword evidence="2" id="KW-1185">Reference proteome</keyword>